<gene>
    <name evidence="2" type="ORF">QRX50_22070</name>
</gene>
<feature type="domain" description="DUF397" evidence="1">
    <location>
        <begin position="6"/>
        <end position="54"/>
    </location>
</feature>
<dbReference type="RefSeq" id="WP_285973807.1">
    <property type="nucleotide sequence ID" value="NZ_CP127294.1"/>
</dbReference>
<dbReference type="Proteomes" id="UP001236014">
    <property type="component" value="Chromosome"/>
</dbReference>
<protein>
    <submittedName>
        <fullName evidence="2">DUF397 domain-containing protein</fullName>
    </submittedName>
</protein>
<dbReference type="InterPro" id="IPR007278">
    <property type="entry name" value="DUF397"/>
</dbReference>
<dbReference type="AlphaFoldDB" id="A0A9Y2IR50"/>
<sequence>MQTALWRKSSYSQQESACVEVAVSEEIGVRDTKNREAGQLTVSREAWQGVLAALQAKH</sequence>
<organism evidence="2 3">
    <name type="scientific">Amycolatopsis carbonis</name>
    <dbReference type="NCBI Taxonomy" id="715471"/>
    <lineage>
        <taxon>Bacteria</taxon>
        <taxon>Bacillati</taxon>
        <taxon>Actinomycetota</taxon>
        <taxon>Actinomycetes</taxon>
        <taxon>Pseudonocardiales</taxon>
        <taxon>Pseudonocardiaceae</taxon>
        <taxon>Amycolatopsis</taxon>
    </lineage>
</organism>
<dbReference type="EMBL" id="CP127294">
    <property type="protein sequence ID" value="WIX83253.1"/>
    <property type="molecule type" value="Genomic_DNA"/>
</dbReference>
<reference evidence="2 3" key="1">
    <citation type="submission" date="2023-06" db="EMBL/GenBank/DDBJ databases">
        <authorList>
            <person name="Oyuntsetseg B."/>
            <person name="Kim S.B."/>
        </authorList>
    </citation>
    <scope>NUCLEOTIDE SEQUENCE [LARGE SCALE GENOMIC DNA]</scope>
    <source>
        <strain evidence="2 3">2-15</strain>
    </source>
</reference>
<evidence type="ECO:0000313" key="2">
    <source>
        <dbReference type="EMBL" id="WIX83253.1"/>
    </source>
</evidence>
<name>A0A9Y2IR50_9PSEU</name>
<keyword evidence="3" id="KW-1185">Reference proteome</keyword>
<dbReference type="KEGG" id="acab:QRX50_22070"/>
<evidence type="ECO:0000259" key="1">
    <source>
        <dbReference type="Pfam" id="PF04149"/>
    </source>
</evidence>
<dbReference type="Pfam" id="PF04149">
    <property type="entry name" value="DUF397"/>
    <property type="match status" value="1"/>
</dbReference>
<accession>A0A9Y2IR50</accession>
<proteinExistence type="predicted"/>
<evidence type="ECO:0000313" key="3">
    <source>
        <dbReference type="Proteomes" id="UP001236014"/>
    </source>
</evidence>